<feature type="binding site" evidence="4">
    <location>
        <position position="131"/>
    </location>
    <ligand>
        <name>D-ribulose 5-phosphate</name>
        <dbReference type="ChEBI" id="CHEBI:58121"/>
    </ligand>
</feature>
<dbReference type="InterPro" id="IPR036569">
    <property type="entry name" value="RpiB_LacA_LacB_sf"/>
</dbReference>
<feature type="binding site" evidence="4">
    <location>
        <begin position="65"/>
        <end position="69"/>
    </location>
    <ligand>
        <name>D-ribulose 5-phosphate</name>
        <dbReference type="ChEBI" id="CHEBI:58121"/>
    </ligand>
</feature>
<feature type="binding site" evidence="4">
    <location>
        <position position="108"/>
    </location>
    <ligand>
        <name>D-ribulose 5-phosphate</name>
        <dbReference type="ChEBI" id="CHEBI:58121"/>
    </ligand>
</feature>
<dbReference type="PANTHER" id="PTHR30345:SF0">
    <property type="entry name" value="DNA DAMAGE-REPAIR_TOLERATION PROTEIN DRT102"/>
    <property type="match status" value="1"/>
</dbReference>
<dbReference type="GO" id="GO:0016861">
    <property type="term" value="F:intramolecular oxidoreductase activity, interconverting aldoses and ketoses"/>
    <property type="evidence" value="ECO:0007669"/>
    <property type="project" value="UniProtKB-ARBA"/>
</dbReference>
<name>A0A0E4C7I6_9FIRM</name>
<dbReference type="InterPro" id="IPR004785">
    <property type="entry name" value="RpiB"/>
</dbReference>
<dbReference type="AlphaFoldDB" id="A0A0E4C7I6"/>
<proteinExistence type="inferred from homology"/>
<feature type="active site" description="Proton donor" evidence="3">
    <location>
        <position position="97"/>
    </location>
</feature>
<dbReference type="NCBIfam" id="NF004051">
    <property type="entry name" value="PRK05571.1"/>
    <property type="match status" value="1"/>
</dbReference>
<accession>A0A0E4C7I6</accession>
<dbReference type="STRING" id="690567.251"/>
<evidence type="ECO:0000313" key="6">
    <source>
        <dbReference type="Proteomes" id="UP000045545"/>
    </source>
</evidence>
<feature type="active site" description="Proton acceptor" evidence="3">
    <location>
        <position position="64"/>
    </location>
</feature>
<evidence type="ECO:0000256" key="1">
    <source>
        <dbReference type="ARBA" id="ARBA00008754"/>
    </source>
</evidence>
<reference evidence="5 6" key="1">
    <citation type="submission" date="2015-03" db="EMBL/GenBank/DDBJ databases">
        <authorList>
            <person name="Murphy D."/>
        </authorList>
    </citation>
    <scope>NUCLEOTIDE SEQUENCE [LARGE SCALE GENOMIC DNA]</scope>
    <source>
        <strain evidence="5 6">OL-4</strain>
    </source>
</reference>
<dbReference type="RefSeq" id="WP_046494894.1">
    <property type="nucleotide sequence ID" value="NZ_CGIH01000004.1"/>
</dbReference>
<keyword evidence="6" id="KW-1185">Reference proteome</keyword>
<dbReference type="Proteomes" id="UP000045545">
    <property type="component" value="Unassembled WGS sequence"/>
</dbReference>
<dbReference type="Gene3D" id="3.40.1400.10">
    <property type="entry name" value="Sugar-phosphate isomerase, RpiB/LacA/LacB"/>
    <property type="match status" value="1"/>
</dbReference>
<evidence type="ECO:0000256" key="2">
    <source>
        <dbReference type="ARBA" id="ARBA00023235"/>
    </source>
</evidence>
<comment type="similarity">
    <text evidence="1">Belongs to the LacAB/RpiB family.</text>
</comment>
<dbReference type="PIRSF" id="PIRSF005384">
    <property type="entry name" value="RpiB_LacA_B"/>
    <property type="match status" value="1"/>
</dbReference>
<keyword evidence="2 5" id="KW-0413">Isomerase</keyword>
<dbReference type="NCBIfam" id="TIGR01120">
    <property type="entry name" value="rpiB"/>
    <property type="match status" value="1"/>
</dbReference>
<feature type="binding site" evidence="4">
    <location>
        <begin position="8"/>
        <end position="9"/>
    </location>
    <ligand>
        <name>D-ribulose 5-phosphate</name>
        <dbReference type="ChEBI" id="CHEBI:58121"/>
    </ligand>
</feature>
<dbReference type="PANTHER" id="PTHR30345">
    <property type="entry name" value="RIBOSE-5-PHOSPHATE ISOMERASE B"/>
    <property type="match status" value="1"/>
</dbReference>
<dbReference type="SUPFAM" id="SSF89623">
    <property type="entry name" value="Ribose/Galactose isomerase RpiB/AlsB"/>
    <property type="match status" value="1"/>
</dbReference>
<dbReference type="GO" id="GO:0005975">
    <property type="term" value="P:carbohydrate metabolic process"/>
    <property type="evidence" value="ECO:0007669"/>
    <property type="project" value="InterPro"/>
</dbReference>
<organism evidence="5 6">
    <name type="scientific">Syntrophomonas zehnderi OL-4</name>
    <dbReference type="NCBI Taxonomy" id="690567"/>
    <lineage>
        <taxon>Bacteria</taxon>
        <taxon>Bacillati</taxon>
        <taxon>Bacillota</taxon>
        <taxon>Clostridia</taxon>
        <taxon>Eubacteriales</taxon>
        <taxon>Syntrophomonadaceae</taxon>
        <taxon>Syntrophomonas</taxon>
    </lineage>
</organism>
<gene>
    <name evidence="5" type="ORF">251</name>
</gene>
<dbReference type="Pfam" id="PF02502">
    <property type="entry name" value="LacAB_rpiB"/>
    <property type="match status" value="1"/>
</dbReference>
<dbReference type="NCBIfam" id="TIGR00689">
    <property type="entry name" value="rpiB_lacA_lacB"/>
    <property type="match status" value="1"/>
</dbReference>
<sequence>MEIAIGCDHAGVEVKWEISAMLKESGITVYDCGTNTLAAVDYPDIAEQVAAEVLSRDILGILVCGTGIGISIAANKIPGIRAAVCTDIFTAEMCRKHNDANIIAVGARVSDINNIKEIVSTFIKTDFEGGRHQIRVEKIKALENKFRKRCC</sequence>
<protein>
    <submittedName>
        <fullName evidence="5">Ribose 5-phosphate isomerase B</fullName>
    </submittedName>
</protein>
<evidence type="ECO:0000256" key="4">
    <source>
        <dbReference type="PIRSR" id="PIRSR005384-2"/>
    </source>
</evidence>
<feature type="binding site" evidence="4">
    <location>
        <position position="135"/>
    </location>
    <ligand>
        <name>D-ribulose 5-phosphate</name>
        <dbReference type="ChEBI" id="CHEBI:58121"/>
    </ligand>
</feature>
<evidence type="ECO:0000256" key="3">
    <source>
        <dbReference type="PIRSR" id="PIRSR005384-1"/>
    </source>
</evidence>
<dbReference type="OrthoDB" id="1778624at2"/>
<dbReference type="EMBL" id="CGIH01000004">
    <property type="protein sequence ID" value="CFX02763.1"/>
    <property type="molecule type" value="Genomic_DNA"/>
</dbReference>
<dbReference type="InterPro" id="IPR003500">
    <property type="entry name" value="RpiB_LacA_LacB"/>
</dbReference>
<evidence type="ECO:0000313" key="5">
    <source>
        <dbReference type="EMBL" id="CFX02763.1"/>
    </source>
</evidence>
<feature type="binding site" evidence="4">
    <location>
        <position position="98"/>
    </location>
    <ligand>
        <name>D-ribulose 5-phosphate</name>
        <dbReference type="ChEBI" id="CHEBI:58121"/>
    </ligand>
</feature>